<feature type="transmembrane region" description="Helical" evidence="1">
    <location>
        <begin position="107"/>
        <end position="129"/>
    </location>
</feature>
<keyword evidence="1" id="KW-0472">Membrane</keyword>
<accession>A0A9P4K1M4</accession>
<keyword evidence="3" id="KW-1185">Reference proteome</keyword>
<organism evidence="2 3">
    <name type="scientific">Lojkania enalia</name>
    <dbReference type="NCBI Taxonomy" id="147567"/>
    <lineage>
        <taxon>Eukaryota</taxon>
        <taxon>Fungi</taxon>
        <taxon>Dikarya</taxon>
        <taxon>Ascomycota</taxon>
        <taxon>Pezizomycotina</taxon>
        <taxon>Dothideomycetes</taxon>
        <taxon>Pleosporomycetidae</taxon>
        <taxon>Pleosporales</taxon>
        <taxon>Pleosporales incertae sedis</taxon>
        <taxon>Lojkania</taxon>
    </lineage>
</organism>
<dbReference type="EMBL" id="ML986680">
    <property type="protein sequence ID" value="KAF2260483.1"/>
    <property type="molecule type" value="Genomic_DNA"/>
</dbReference>
<dbReference type="OrthoDB" id="3796171at2759"/>
<protein>
    <submittedName>
        <fullName evidence="2">Uncharacterized protein</fullName>
    </submittedName>
</protein>
<evidence type="ECO:0000313" key="2">
    <source>
        <dbReference type="EMBL" id="KAF2260483.1"/>
    </source>
</evidence>
<evidence type="ECO:0000313" key="3">
    <source>
        <dbReference type="Proteomes" id="UP000800093"/>
    </source>
</evidence>
<feature type="transmembrane region" description="Helical" evidence="1">
    <location>
        <begin position="182"/>
        <end position="202"/>
    </location>
</feature>
<reference evidence="3" key="1">
    <citation type="journal article" date="2020" name="Stud. Mycol.">
        <title>101 Dothideomycetes genomes: A test case for predicting lifestyles and emergence of pathogens.</title>
        <authorList>
            <person name="Haridas S."/>
            <person name="Albert R."/>
            <person name="Binder M."/>
            <person name="Bloem J."/>
            <person name="LaButti K."/>
            <person name="Salamov A."/>
            <person name="Andreopoulos B."/>
            <person name="Baker S."/>
            <person name="Barry K."/>
            <person name="Bills G."/>
            <person name="Bluhm B."/>
            <person name="Cannon C."/>
            <person name="Castanera R."/>
            <person name="Culley D."/>
            <person name="Daum C."/>
            <person name="Ezra D."/>
            <person name="Gonzalez J."/>
            <person name="Henrissat B."/>
            <person name="Kuo A."/>
            <person name="Liang C."/>
            <person name="Lipzen A."/>
            <person name="Lutzoni F."/>
            <person name="Magnuson J."/>
            <person name="Mondo S."/>
            <person name="Nolan M."/>
            <person name="Ohm R."/>
            <person name="Pangilinan J."/>
            <person name="Park H.-J."/>
            <person name="Ramirez L."/>
            <person name="Alfaro M."/>
            <person name="Sun H."/>
            <person name="Tritt A."/>
            <person name="Yoshinaga Y."/>
            <person name="Zwiers L.-H."/>
            <person name="Turgeon B."/>
            <person name="Goodwin S."/>
            <person name="Spatafora J."/>
            <person name="Crous P."/>
            <person name="Grigoriev I."/>
        </authorList>
    </citation>
    <scope>NUCLEOTIDE SEQUENCE [LARGE SCALE GENOMIC DNA]</scope>
    <source>
        <strain evidence="3">CBS 304.66</strain>
    </source>
</reference>
<keyword evidence="1" id="KW-1133">Transmembrane helix</keyword>
<feature type="transmembrane region" description="Helical" evidence="1">
    <location>
        <begin position="72"/>
        <end position="95"/>
    </location>
</feature>
<dbReference type="Proteomes" id="UP000800093">
    <property type="component" value="Unassembled WGS sequence"/>
</dbReference>
<proteinExistence type="predicted"/>
<dbReference type="AlphaFoldDB" id="A0A9P4K1M4"/>
<sequence>MGNSNGLRTVFLITPPLFLLPLSCLTFALERIANGILNLQTGRYLNSASRFLTLSFDNTTPIDLHTNYGPTAAIIAISVLAFVVSVIGFCGIWELRHVEGTARHQRIWSWAMLLVNFAMLAAIIGVFGWTSAVQENEKWNSRSDAFSGGRFTKETWACQIDRFFVMEDWAGPACVVAQATRYSLIPLAVAVLLVIVSTFVLVHIRGGIKWLLGGKGRYGAFDSIYEMQPQKNGPFISA</sequence>
<evidence type="ECO:0000256" key="1">
    <source>
        <dbReference type="SAM" id="Phobius"/>
    </source>
</evidence>
<name>A0A9P4K1M4_9PLEO</name>
<gene>
    <name evidence="2" type="ORF">CC78DRAFT_620200</name>
</gene>
<comment type="caution">
    <text evidence="2">The sequence shown here is derived from an EMBL/GenBank/DDBJ whole genome shotgun (WGS) entry which is preliminary data.</text>
</comment>
<keyword evidence="1" id="KW-0812">Transmembrane</keyword>